<evidence type="ECO:0000256" key="3">
    <source>
        <dbReference type="SAM" id="MobiDB-lite"/>
    </source>
</evidence>
<dbReference type="GO" id="GO:0000398">
    <property type="term" value="P:mRNA splicing, via spliceosome"/>
    <property type="evidence" value="ECO:0007669"/>
    <property type="project" value="InterPro"/>
</dbReference>
<evidence type="ECO:0008006" key="6">
    <source>
        <dbReference type="Google" id="ProtNLM"/>
    </source>
</evidence>
<organism evidence="4 5">
    <name type="scientific">Rhizopogon vesiculosus</name>
    <dbReference type="NCBI Taxonomy" id="180088"/>
    <lineage>
        <taxon>Eukaryota</taxon>
        <taxon>Fungi</taxon>
        <taxon>Dikarya</taxon>
        <taxon>Basidiomycota</taxon>
        <taxon>Agaricomycotina</taxon>
        <taxon>Agaricomycetes</taxon>
        <taxon>Agaricomycetidae</taxon>
        <taxon>Boletales</taxon>
        <taxon>Suillineae</taxon>
        <taxon>Rhizopogonaceae</taxon>
        <taxon>Rhizopogon</taxon>
    </lineage>
</organism>
<feature type="region of interest" description="Disordered" evidence="3">
    <location>
        <begin position="42"/>
        <end position="83"/>
    </location>
</feature>
<protein>
    <recommendedName>
        <fullName evidence="6">GCF C-terminal domain-containing protein</fullName>
    </recommendedName>
</protein>
<dbReference type="EMBL" id="LVVM01004905">
    <property type="protein sequence ID" value="OJA11835.1"/>
    <property type="molecule type" value="Genomic_DNA"/>
</dbReference>
<evidence type="ECO:0000313" key="4">
    <source>
        <dbReference type="EMBL" id="OJA11835.1"/>
    </source>
</evidence>
<dbReference type="InterPro" id="IPR012890">
    <property type="entry name" value="GCFC2-like"/>
</dbReference>
<evidence type="ECO:0000256" key="1">
    <source>
        <dbReference type="ARBA" id="ARBA00004123"/>
    </source>
</evidence>
<reference evidence="4 5" key="1">
    <citation type="submission" date="2016-03" db="EMBL/GenBank/DDBJ databases">
        <title>Comparative genomics of the ectomycorrhizal sister species Rhizopogon vinicolor and Rhizopogon vesiculosus (Basidiomycota: Boletales) reveals a divergence of the mating type B locus.</title>
        <authorList>
            <person name="Mujic A.B."/>
            <person name="Kuo A."/>
            <person name="Tritt A."/>
            <person name="Lipzen A."/>
            <person name="Chen C."/>
            <person name="Johnson J."/>
            <person name="Sharma A."/>
            <person name="Barry K."/>
            <person name="Grigoriev I.V."/>
            <person name="Spatafora J.W."/>
        </authorList>
    </citation>
    <scope>NUCLEOTIDE SEQUENCE [LARGE SCALE GENOMIC DNA]</scope>
    <source>
        <strain evidence="4 5">AM-OR11-056</strain>
    </source>
</reference>
<dbReference type="PANTHER" id="PTHR12214">
    <property type="entry name" value="GC-RICH SEQUENCE DNA-BINDING FACTOR"/>
    <property type="match status" value="1"/>
</dbReference>
<dbReference type="GO" id="GO:0003677">
    <property type="term" value="F:DNA binding"/>
    <property type="evidence" value="ECO:0007669"/>
    <property type="project" value="InterPro"/>
</dbReference>
<dbReference type="PANTHER" id="PTHR12214:SF0">
    <property type="entry name" value="LD29489P"/>
    <property type="match status" value="1"/>
</dbReference>
<evidence type="ECO:0000313" key="5">
    <source>
        <dbReference type="Proteomes" id="UP000183567"/>
    </source>
</evidence>
<proteinExistence type="predicted"/>
<gene>
    <name evidence="4" type="ORF">AZE42_04060</name>
</gene>
<dbReference type="OrthoDB" id="429427at2759"/>
<keyword evidence="2" id="KW-0539">Nucleus</keyword>
<dbReference type="GO" id="GO:0005634">
    <property type="term" value="C:nucleus"/>
    <property type="evidence" value="ECO:0007669"/>
    <property type="project" value="UniProtKB-SubCell"/>
</dbReference>
<dbReference type="AlphaFoldDB" id="A0A1J8PVS4"/>
<name>A0A1J8PVS4_9AGAM</name>
<comment type="subcellular location">
    <subcellularLocation>
        <location evidence="1">Nucleus</location>
    </subcellularLocation>
</comment>
<sequence>MSKMIYPWFLALSQRQMNLRRWMTWGGLSLERTPAAVRHERRAARITRRIRRERERGTKNVGTQQNQEEGYSTDSSSPPSDAMDYQSAMEKITSDGHNLLPDVHPADFRDPSSGLAKWFCEWRGRFGSSYTGVWSGLGLVCAWESRVRPELLGWNPLETSQNIDEFSRCASLYEYSRLRGDKDEDRGPDVGPDGDLISAMISAAIVPFIYDPESVCSVFEHSISTSESSLAPFIALNRSIFDSEAITARQRLLRHASKFLDTLVQWRKYTGEILGIGELCVRHVNNIAIPIAESGWDVGGEEIAREMVAVLPVELNRALKAPLSALASGVSCSYYGAWYRVPPT</sequence>
<comment type="caution">
    <text evidence="4">The sequence shown here is derived from an EMBL/GenBank/DDBJ whole genome shotgun (WGS) entry which is preliminary data.</text>
</comment>
<accession>A0A1J8PVS4</accession>
<dbReference type="STRING" id="180088.A0A1J8PVS4"/>
<dbReference type="Proteomes" id="UP000183567">
    <property type="component" value="Unassembled WGS sequence"/>
</dbReference>
<feature type="compositionally biased region" description="Basic residues" evidence="3">
    <location>
        <begin position="42"/>
        <end position="51"/>
    </location>
</feature>
<evidence type="ECO:0000256" key="2">
    <source>
        <dbReference type="ARBA" id="ARBA00023242"/>
    </source>
</evidence>
<keyword evidence="5" id="KW-1185">Reference proteome</keyword>
<feature type="compositionally biased region" description="Polar residues" evidence="3">
    <location>
        <begin position="60"/>
        <end position="79"/>
    </location>
</feature>